<dbReference type="Pfam" id="PF00227">
    <property type="entry name" value="Proteasome"/>
    <property type="match status" value="1"/>
</dbReference>
<dbReference type="InterPro" id="IPR000426">
    <property type="entry name" value="Proteasome_asu_N"/>
</dbReference>
<organism evidence="3 4">
    <name type="scientific">Cronartium quercuum f. sp. fusiforme G11</name>
    <dbReference type="NCBI Taxonomy" id="708437"/>
    <lineage>
        <taxon>Eukaryota</taxon>
        <taxon>Fungi</taxon>
        <taxon>Dikarya</taxon>
        <taxon>Basidiomycota</taxon>
        <taxon>Pucciniomycotina</taxon>
        <taxon>Pucciniomycetes</taxon>
        <taxon>Pucciniales</taxon>
        <taxon>Coleosporiaceae</taxon>
        <taxon>Cronartium</taxon>
    </lineage>
</organism>
<accession>A0A9P6NEU5</accession>
<dbReference type="InterPro" id="IPR050115">
    <property type="entry name" value="Proteasome_alpha"/>
</dbReference>
<comment type="caution">
    <text evidence="3">The sequence shown here is derived from an EMBL/GenBank/DDBJ whole genome shotgun (WGS) entry which is preliminary data.</text>
</comment>
<proteinExistence type="predicted"/>
<protein>
    <recommendedName>
        <fullName evidence="2">Proteasome alpha-type subunits domain-containing protein</fullName>
    </recommendedName>
</protein>
<dbReference type="PANTHER" id="PTHR11599">
    <property type="entry name" value="PROTEASOME SUBUNIT ALPHA/BETA"/>
    <property type="match status" value="1"/>
</dbReference>
<dbReference type="SUPFAM" id="SSF56235">
    <property type="entry name" value="N-terminal nucleophile aminohydrolases (Ntn hydrolases)"/>
    <property type="match status" value="1"/>
</dbReference>
<evidence type="ECO:0000313" key="3">
    <source>
        <dbReference type="EMBL" id="KAG0145515.1"/>
    </source>
</evidence>
<evidence type="ECO:0000256" key="1">
    <source>
        <dbReference type="ARBA" id="ARBA00022942"/>
    </source>
</evidence>
<name>A0A9P6NEU5_9BASI</name>
<feature type="domain" description="Proteasome alpha-type subunits" evidence="2">
    <location>
        <begin position="14"/>
        <end position="36"/>
    </location>
</feature>
<dbReference type="GO" id="GO:0019773">
    <property type="term" value="C:proteasome core complex, alpha-subunit complex"/>
    <property type="evidence" value="ECO:0007669"/>
    <property type="project" value="InterPro"/>
</dbReference>
<dbReference type="InterPro" id="IPR001353">
    <property type="entry name" value="Proteasome_sua/b"/>
</dbReference>
<evidence type="ECO:0000313" key="4">
    <source>
        <dbReference type="Proteomes" id="UP000886653"/>
    </source>
</evidence>
<dbReference type="AlphaFoldDB" id="A0A9P6NEU5"/>
<gene>
    <name evidence="3" type="ORF">CROQUDRAFT_658582</name>
</gene>
<keyword evidence="1" id="KW-0647">Proteasome</keyword>
<dbReference type="SMART" id="SM00948">
    <property type="entry name" value="Proteasome_A_N"/>
    <property type="match status" value="1"/>
</dbReference>
<feature type="non-terminal residue" evidence="3">
    <location>
        <position position="1"/>
    </location>
</feature>
<dbReference type="Gene3D" id="3.60.20.10">
    <property type="entry name" value="Glutamine Phosphoribosylpyrophosphate, subunit 1, domain 1"/>
    <property type="match status" value="1"/>
</dbReference>
<dbReference type="InterPro" id="IPR029055">
    <property type="entry name" value="Ntn_hydrolases_N"/>
</dbReference>
<reference evidence="3" key="1">
    <citation type="submission" date="2013-11" db="EMBL/GenBank/DDBJ databases">
        <title>Genome sequence of the fusiform rust pathogen reveals effectors for host alternation and coevolution with pine.</title>
        <authorList>
            <consortium name="DOE Joint Genome Institute"/>
            <person name="Smith K."/>
            <person name="Pendleton A."/>
            <person name="Kubisiak T."/>
            <person name="Anderson C."/>
            <person name="Salamov A."/>
            <person name="Aerts A."/>
            <person name="Riley R."/>
            <person name="Clum A."/>
            <person name="Lindquist E."/>
            <person name="Ence D."/>
            <person name="Campbell M."/>
            <person name="Kronenberg Z."/>
            <person name="Feau N."/>
            <person name="Dhillon B."/>
            <person name="Hamelin R."/>
            <person name="Burleigh J."/>
            <person name="Smith J."/>
            <person name="Yandell M."/>
            <person name="Nelson C."/>
            <person name="Grigoriev I."/>
            <person name="Davis J."/>
        </authorList>
    </citation>
    <scope>NUCLEOTIDE SEQUENCE</scope>
    <source>
        <strain evidence="3">G11</strain>
    </source>
</reference>
<dbReference type="Pfam" id="PF10584">
    <property type="entry name" value="Proteasome_A_N"/>
    <property type="match status" value="1"/>
</dbReference>
<evidence type="ECO:0000259" key="2">
    <source>
        <dbReference type="SMART" id="SM00948"/>
    </source>
</evidence>
<dbReference type="Proteomes" id="UP000886653">
    <property type="component" value="Unassembled WGS sequence"/>
</dbReference>
<dbReference type="EMBL" id="MU167275">
    <property type="protein sequence ID" value="KAG0145515.1"/>
    <property type="molecule type" value="Genomic_DNA"/>
</dbReference>
<keyword evidence="4" id="KW-1185">Reference proteome</keyword>
<dbReference type="GO" id="GO:0006511">
    <property type="term" value="P:ubiquitin-dependent protein catabolic process"/>
    <property type="evidence" value="ECO:0007669"/>
    <property type="project" value="InterPro"/>
</dbReference>
<dbReference type="OrthoDB" id="431557at2759"/>
<sequence>PPSYNSTPNLVLAIVSSNTVFLPQGRLHQVEYALEAVKQGSAYVGLRNKTHVLLLALKHFTEKLASYQKKLTRIDHHIGIAIAGLTSDARVLS</sequence>